<accession>A0ABS1VDC9</accession>
<dbReference type="SUPFAM" id="SSF47598">
    <property type="entry name" value="Ribbon-helix-helix"/>
    <property type="match status" value="1"/>
</dbReference>
<reference evidence="3 4" key="1">
    <citation type="submission" date="2021-01" db="EMBL/GenBank/DDBJ databases">
        <title>Belnapia mucosa sp. nov. and Belnapia arida sp. nov., isolated from the Tabernas Desert (Almeria, Spain).</title>
        <authorList>
            <person name="Molina-Menor E."/>
            <person name="Vidal-Verdu A."/>
            <person name="Calonge A."/>
            <person name="Satari L."/>
            <person name="Pereto Magraner J."/>
            <person name="Porcar Miralles M."/>
        </authorList>
    </citation>
    <scope>NUCLEOTIDE SEQUENCE [LARGE SCALE GENOMIC DNA]</scope>
    <source>
        <strain evidence="3 4">T6</strain>
    </source>
</reference>
<proteinExistence type="inferred from homology"/>
<organism evidence="3 4">
    <name type="scientific">Belnapia mucosa</name>
    <dbReference type="NCBI Taxonomy" id="2804532"/>
    <lineage>
        <taxon>Bacteria</taxon>
        <taxon>Pseudomonadati</taxon>
        <taxon>Pseudomonadota</taxon>
        <taxon>Alphaproteobacteria</taxon>
        <taxon>Acetobacterales</taxon>
        <taxon>Roseomonadaceae</taxon>
        <taxon>Belnapia</taxon>
    </lineage>
</organism>
<evidence type="ECO:0000313" key="3">
    <source>
        <dbReference type="EMBL" id="MBL6459126.1"/>
    </source>
</evidence>
<dbReference type="PANTHER" id="PTHR36582:SF2">
    <property type="entry name" value="ANTITOXIN PARD"/>
    <property type="match status" value="1"/>
</dbReference>
<evidence type="ECO:0000256" key="2">
    <source>
        <dbReference type="ARBA" id="ARBA00022649"/>
    </source>
</evidence>
<evidence type="ECO:0000313" key="4">
    <source>
        <dbReference type="Proteomes" id="UP000606490"/>
    </source>
</evidence>
<sequence>MPSKHTLSVALTEHFCGFVEEQVASGRFRSASEVMRAGLRLLERDLTAQGPGSVGRSGIL</sequence>
<dbReference type="RefSeq" id="WP_202828859.1">
    <property type="nucleotide sequence ID" value="NZ_JAEUXJ010000027.1"/>
</dbReference>
<comment type="similarity">
    <text evidence="1">Belongs to the ParD antitoxin family.</text>
</comment>
<dbReference type="Proteomes" id="UP000606490">
    <property type="component" value="Unassembled WGS sequence"/>
</dbReference>
<dbReference type="Gene3D" id="6.10.10.120">
    <property type="entry name" value="Antitoxin ParD1-like"/>
    <property type="match status" value="1"/>
</dbReference>
<keyword evidence="4" id="KW-1185">Reference proteome</keyword>
<keyword evidence="2" id="KW-1277">Toxin-antitoxin system</keyword>
<dbReference type="InterPro" id="IPR022789">
    <property type="entry name" value="ParD"/>
</dbReference>
<dbReference type="Pfam" id="PF03693">
    <property type="entry name" value="ParD_antitoxin"/>
    <property type="match status" value="1"/>
</dbReference>
<dbReference type="InterPro" id="IPR010985">
    <property type="entry name" value="Ribbon_hlx_hlx"/>
</dbReference>
<dbReference type="PANTHER" id="PTHR36582">
    <property type="entry name" value="ANTITOXIN PARD"/>
    <property type="match status" value="1"/>
</dbReference>
<dbReference type="EMBL" id="JAEUXJ010000027">
    <property type="protein sequence ID" value="MBL6459126.1"/>
    <property type="molecule type" value="Genomic_DNA"/>
</dbReference>
<gene>
    <name evidence="3" type="ORF">JMJ55_27765</name>
</gene>
<dbReference type="NCBIfam" id="TIGR02606">
    <property type="entry name" value="antidote_CC2985"/>
    <property type="match status" value="1"/>
</dbReference>
<name>A0ABS1VDC9_9PROT</name>
<dbReference type="InterPro" id="IPR038296">
    <property type="entry name" value="ParD_sf"/>
</dbReference>
<comment type="caution">
    <text evidence="3">The sequence shown here is derived from an EMBL/GenBank/DDBJ whole genome shotgun (WGS) entry which is preliminary data.</text>
</comment>
<protein>
    <submittedName>
        <fullName evidence="3">Type II toxin-antitoxin system ParD family antitoxin</fullName>
    </submittedName>
</protein>
<evidence type="ECO:0000256" key="1">
    <source>
        <dbReference type="ARBA" id="ARBA00008580"/>
    </source>
</evidence>